<dbReference type="EMBL" id="JAATJJ010000002">
    <property type="protein sequence ID" value="NJB72284.1"/>
    <property type="molecule type" value="Genomic_DNA"/>
</dbReference>
<keyword evidence="1" id="KW-0812">Transmembrane</keyword>
<proteinExistence type="predicted"/>
<feature type="transmembrane region" description="Helical" evidence="1">
    <location>
        <begin position="21"/>
        <end position="43"/>
    </location>
</feature>
<accession>A0A846R4I6</accession>
<feature type="transmembrane region" description="Helical" evidence="1">
    <location>
        <begin position="105"/>
        <end position="125"/>
    </location>
</feature>
<dbReference type="AlphaFoldDB" id="A0A846R4I6"/>
<organism evidence="2 3">
    <name type="scientific">Saonia flava</name>
    <dbReference type="NCBI Taxonomy" id="523696"/>
    <lineage>
        <taxon>Bacteria</taxon>
        <taxon>Pseudomonadati</taxon>
        <taxon>Bacteroidota</taxon>
        <taxon>Flavobacteriia</taxon>
        <taxon>Flavobacteriales</taxon>
        <taxon>Flavobacteriaceae</taxon>
        <taxon>Saonia</taxon>
    </lineage>
</organism>
<keyword evidence="3" id="KW-1185">Reference proteome</keyword>
<gene>
    <name evidence="2" type="ORF">GGR42_002775</name>
</gene>
<evidence type="ECO:0008006" key="4">
    <source>
        <dbReference type="Google" id="ProtNLM"/>
    </source>
</evidence>
<dbReference type="InterPro" id="IPR024294">
    <property type="entry name" value="DUF3810"/>
</dbReference>
<sequence length="375" mass="43154">MPRNHQDLLAIFGKMNSRTKNYIALSLIPQIILVKWLGGYPALVEKYYSNGIYPIISKIFRALLGWIPFSIGDIIIASLIFLVVRYAIIKWRYTRSKPKTFIRNIFFVLSIAYFFFNILWGLNYYRIPVKEKLGITEGWEYTDEDLISFTEAIIDKTNKLQFSIMADTSKAVVVPYTNEEILSRTRDGYKAMEENPLFKPYTPQSIKKSLFSTPLSYMGTSGHLNPFTLEAQVNTNITPYYFPYVASHEVAHQIGYAAENEASFIGFLAAINQEDKYFKYSALTNILNDCLIRIKLRDISAFQKISSTINSGIFRNYQESVENNKKYENPLEPYIKKFYSSFLKANSQKEGIKSYGGVVDLLIAYHTKGHLNISI</sequence>
<dbReference type="Proteomes" id="UP000590442">
    <property type="component" value="Unassembled WGS sequence"/>
</dbReference>
<keyword evidence="1" id="KW-1133">Transmembrane helix</keyword>
<evidence type="ECO:0000313" key="3">
    <source>
        <dbReference type="Proteomes" id="UP000590442"/>
    </source>
</evidence>
<feature type="transmembrane region" description="Helical" evidence="1">
    <location>
        <begin position="63"/>
        <end position="84"/>
    </location>
</feature>
<protein>
    <recommendedName>
        <fullName evidence="4">DUF3810 domain-containing protein</fullName>
    </recommendedName>
</protein>
<reference evidence="2 3" key="1">
    <citation type="submission" date="2020-03" db="EMBL/GenBank/DDBJ databases">
        <title>Genomic Encyclopedia of Type Strains, Phase IV (KMG-IV): sequencing the most valuable type-strain genomes for metagenomic binning, comparative biology and taxonomic classification.</title>
        <authorList>
            <person name="Goeker M."/>
        </authorList>
    </citation>
    <scope>NUCLEOTIDE SEQUENCE [LARGE SCALE GENOMIC DNA]</scope>
    <source>
        <strain evidence="2 3">DSM 29762</strain>
    </source>
</reference>
<evidence type="ECO:0000256" key="1">
    <source>
        <dbReference type="SAM" id="Phobius"/>
    </source>
</evidence>
<comment type="caution">
    <text evidence="2">The sequence shown here is derived from an EMBL/GenBank/DDBJ whole genome shotgun (WGS) entry which is preliminary data.</text>
</comment>
<dbReference type="Pfam" id="PF12725">
    <property type="entry name" value="DUF3810"/>
    <property type="match status" value="1"/>
</dbReference>
<evidence type="ECO:0000313" key="2">
    <source>
        <dbReference type="EMBL" id="NJB72284.1"/>
    </source>
</evidence>
<dbReference type="RefSeq" id="WP_245201478.1">
    <property type="nucleotide sequence ID" value="NZ_JAATJJ010000002.1"/>
</dbReference>
<name>A0A846R4I6_9FLAO</name>
<keyword evidence="1" id="KW-0472">Membrane</keyword>